<dbReference type="SUPFAM" id="SSF54236">
    <property type="entry name" value="Ubiquitin-like"/>
    <property type="match status" value="1"/>
</dbReference>
<dbReference type="GO" id="GO:0005829">
    <property type="term" value="C:cytosol"/>
    <property type="evidence" value="ECO:0007669"/>
    <property type="project" value="TreeGrafter"/>
</dbReference>
<name>A0AAD5UME4_9FUNG</name>
<evidence type="ECO:0000256" key="1">
    <source>
        <dbReference type="SAM" id="MobiDB-lite"/>
    </source>
</evidence>
<feature type="domain" description="Ubiquitin-like" evidence="3">
    <location>
        <begin position="1"/>
        <end position="79"/>
    </location>
</feature>
<dbReference type="Gene3D" id="1.10.8.10">
    <property type="entry name" value="DNA helicase RuvA subunit, C-terminal domain"/>
    <property type="match status" value="1"/>
</dbReference>
<dbReference type="SMART" id="SM00165">
    <property type="entry name" value="UBA"/>
    <property type="match status" value="1"/>
</dbReference>
<evidence type="ECO:0000259" key="3">
    <source>
        <dbReference type="PROSITE" id="PS50053"/>
    </source>
</evidence>
<protein>
    <submittedName>
        <fullName evidence="4">Uncharacterized protein</fullName>
    </submittedName>
</protein>
<organism evidence="4 5">
    <name type="scientific">Boothiomyces macroporosus</name>
    <dbReference type="NCBI Taxonomy" id="261099"/>
    <lineage>
        <taxon>Eukaryota</taxon>
        <taxon>Fungi</taxon>
        <taxon>Fungi incertae sedis</taxon>
        <taxon>Chytridiomycota</taxon>
        <taxon>Chytridiomycota incertae sedis</taxon>
        <taxon>Chytridiomycetes</taxon>
        <taxon>Rhizophydiales</taxon>
        <taxon>Terramycetaceae</taxon>
        <taxon>Boothiomyces</taxon>
    </lineage>
</organism>
<keyword evidence="5" id="KW-1185">Reference proteome</keyword>
<accession>A0AAD5UME4</accession>
<dbReference type="PROSITE" id="PS50053">
    <property type="entry name" value="UBIQUITIN_2"/>
    <property type="match status" value="1"/>
</dbReference>
<dbReference type="PANTHER" id="PTHR10677">
    <property type="entry name" value="UBIQUILIN"/>
    <property type="match status" value="1"/>
</dbReference>
<dbReference type="EMBL" id="JADGKB010000006">
    <property type="protein sequence ID" value="KAJ3261399.1"/>
    <property type="molecule type" value="Genomic_DNA"/>
</dbReference>
<dbReference type="AlphaFoldDB" id="A0AAD5UME4"/>
<dbReference type="SUPFAM" id="SSF46934">
    <property type="entry name" value="UBA-like"/>
    <property type="match status" value="1"/>
</dbReference>
<evidence type="ECO:0000313" key="4">
    <source>
        <dbReference type="EMBL" id="KAJ3261399.1"/>
    </source>
</evidence>
<dbReference type="Gene3D" id="3.10.20.90">
    <property type="entry name" value="Phosphatidylinositol 3-kinase Catalytic Subunit, Chain A, domain 1"/>
    <property type="match status" value="1"/>
</dbReference>
<dbReference type="Pfam" id="PF00627">
    <property type="entry name" value="UBA"/>
    <property type="match status" value="1"/>
</dbReference>
<feature type="region of interest" description="Disordered" evidence="1">
    <location>
        <begin position="1"/>
        <end position="21"/>
    </location>
</feature>
<dbReference type="Gene3D" id="1.10.260.100">
    <property type="match status" value="1"/>
</dbReference>
<proteinExistence type="predicted"/>
<dbReference type="SMART" id="SM00213">
    <property type="entry name" value="UBQ"/>
    <property type="match status" value="1"/>
</dbReference>
<feature type="region of interest" description="Disordered" evidence="1">
    <location>
        <begin position="181"/>
        <end position="204"/>
    </location>
</feature>
<dbReference type="GO" id="GO:0006511">
    <property type="term" value="P:ubiquitin-dependent protein catabolic process"/>
    <property type="evidence" value="ECO:0007669"/>
    <property type="project" value="TreeGrafter"/>
</dbReference>
<dbReference type="InterPro" id="IPR029071">
    <property type="entry name" value="Ubiquitin-like_domsf"/>
</dbReference>
<feature type="domain" description="UBA" evidence="2">
    <location>
        <begin position="287"/>
        <end position="336"/>
    </location>
</feature>
<dbReference type="Pfam" id="PF23195">
    <property type="entry name" value="UBQLN1"/>
    <property type="match status" value="1"/>
</dbReference>
<dbReference type="SMART" id="SM00727">
    <property type="entry name" value="STI1"/>
    <property type="match status" value="2"/>
</dbReference>
<dbReference type="CDD" id="cd17039">
    <property type="entry name" value="Ubl_ubiquitin_like"/>
    <property type="match status" value="1"/>
</dbReference>
<dbReference type="InterPro" id="IPR000626">
    <property type="entry name" value="Ubiquitin-like_dom"/>
</dbReference>
<reference evidence="4" key="1">
    <citation type="submission" date="2020-05" db="EMBL/GenBank/DDBJ databases">
        <title>Phylogenomic resolution of chytrid fungi.</title>
        <authorList>
            <person name="Stajich J.E."/>
            <person name="Amses K."/>
            <person name="Simmons R."/>
            <person name="Seto K."/>
            <person name="Myers J."/>
            <person name="Bonds A."/>
            <person name="Quandt C.A."/>
            <person name="Barry K."/>
            <person name="Liu P."/>
            <person name="Grigoriev I."/>
            <person name="Longcore J.E."/>
            <person name="James T.Y."/>
        </authorList>
    </citation>
    <scope>NUCLEOTIDE SEQUENCE</scope>
    <source>
        <strain evidence="4">PLAUS21</strain>
    </source>
</reference>
<dbReference type="InterPro" id="IPR015496">
    <property type="entry name" value="Ubiquilin"/>
</dbReference>
<dbReference type="Proteomes" id="UP001210925">
    <property type="component" value="Unassembled WGS sequence"/>
</dbReference>
<dbReference type="GO" id="GO:0031593">
    <property type="term" value="F:polyubiquitin modification-dependent protein binding"/>
    <property type="evidence" value="ECO:0007669"/>
    <property type="project" value="TreeGrafter"/>
</dbReference>
<sequence>MHLQARLSNGTTLPINTSDSENTTVSDLKDLIAAASGESVEGMRLVCKGRILNGDQDLLSIYSVSNNDIIHVAKARQSEQRTTPVTPRANRNYTLNLAMEALTQSPMVQSLLSNPQFLQSMLQSDPRFQQLAQDNPEVQRAMTDPSFLREISAAARNPRLMQEMMRNQEEANKLMAERLGAVSPSKSDGPNTLALPNPWNPQRNITSPSNISLIVANRTNLSPSTASPAQGMPFSPMGFNPYLMNFPPLSQATAQPQTQTQAANPQAMFQQMAMMQQMMRPVQSPAPVSQEPVEVRYREQLATLREMGFTDEEKNKRAILAAGGNTDAAIEFILNQ</sequence>
<dbReference type="Pfam" id="PF00240">
    <property type="entry name" value="ubiquitin"/>
    <property type="match status" value="1"/>
</dbReference>
<dbReference type="InterPro" id="IPR009060">
    <property type="entry name" value="UBA-like_sf"/>
</dbReference>
<evidence type="ECO:0000313" key="5">
    <source>
        <dbReference type="Proteomes" id="UP001210925"/>
    </source>
</evidence>
<dbReference type="InterPro" id="IPR006636">
    <property type="entry name" value="STI1_HS-bd"/>
</dbReference>
<dbReference type="PROSITE" id="PS50030">
    <property type="entry name" value="UBA"/>
    <property type="match status" value="1"/>
</dbReference>
<dbReference type="PANTHER" id="PTHR10677:SF3">
    <property type="entry name" value="FI07626P-RELATED"/>
    <property type="match status" value="1"/>
</dbReference>
<dbReference type="InterPro" id="IPR015940">
    <property type="entry name" value="UBA"/>
</dbReference>
<dbReference type="FunFam" id="1.10.260.100:FF:000001">
    <property type="entry name" value="Ubiquilin 1"/>
    <property type="match status" value="1"/>
</dbReference>
<comment type="caution">
    <text evidence="4">The sequence shown here is derived from an EMBL/GenBank/DDBJ whole genome shotgun (WGS) entry which is preliminary data.</text>
</comment>
<gene>
    <name evidence="4" type="ORF">HK103_006007</name>
</gene>
<evidence type="ECO:0000259" key="2">
    <source>
        <dbReference type="PROSITE" id="PS50030"/>
    </source>
</evidence>